<organism evidence="2 3">
    <name type="scientific">Candidatus Wolfebacteria bacterium GW2011_GWC2_39_22</name>
    <dbReference type="NCBI Taxonomy" id="1619013"/>
    <lineage>
        <taxon>Bacteria</taxon>
        <taxon>Candidatus Wolfeibacteriota</taxon>
    </lineage>
</organism>
<reference evidence="2 3" key="1">
    <citation type="journal article" date="2015" name="Nature">
        <title>rRNA introns, odd ribosomes, and small enigmatic genomes across a large radiation of phyla.</title>
        <authorList>
            <person name="Brown C.T."/>
            <person name="Hug L.A."/>
            <person name="Thomas B.C."/>
            <person name="Sharon I."/>
            <person name="Castelle C.J."/>
            <person name="Singh A."/>
            <person name="Wilkins M.J."/>
            <person name="Williams K.H."/>
            <person name="Banfield J.F."/>
        </authorList>
    </citation>
    <scope>NUCLEOTIDE SEQUENCE [LARGE SCALE GENOMIC DNA]</scope>
</reference>
<evidence type="ECO:0000313" key="3">
    <source>
        <dbReference type="Proteomes" id="UP000034665"/>
    </source>
</evidence>
<dbReference type="AlphaFoldDB" id="A0A0G0QQZ5"/>
<dbReference type="PROSITE" id="PS50903">
    <property type="entry name" value="RUBREDOXIN_LIKE"/>
    <property type="match status" value="1"/>
</dbReference>
<protein>
    <recommendedName>
        <fullName evidence="1">Rubredoxin-like domain-containing protein</fullName>
    </recommendedName>
</protein>
<dbReference type="GO" id="GO:0005506">
    <property type="term" value="F:iron ion binding"/>
    <property type="evidence" value="ECO:0007669"/>
    <property type="project" value="InterPro"/>
</dbReference>
<dbReference type="EMBL" id="LBWR01000001">
    <property type="protein sequence ID" value="KKR12795.1"/>
    <property type="molecule type" value="Genomic_DNA"/>
</dbReference>
<comment type="caution">
    <text evidence="2">The sequence shown here is derived from an EMBL/GenBank/DDBJ whole genome shotgun (WGS) entry which is preliminary data.</text>
</comment>
<sequence length="79" mass="8902">MIAPAECPYCGEPREQFKQIENEPEGNVFVAEEHIPRHKKRWECDVCGHIALTDEAPADCPSCGSSNEHFKQLEGNSME</sequence>
<dbReference type="InterPro" id="IPR048574">
    <property type="entry name" value="RUBY_RBDX"/>
</dbReference>
<evidence type="ECO:0000313" key="2">
    <source>
        <dbReference type="EMBL" id="KKR12795.1"/>
    </source>
</evidence>
<gene>
    <name evidence="2" type="ORF">UT41_C0001G0339</name>
</gene>
<proteinExistence type="predicted"/>
<dbReference type="Gene3D" id="2.20.28.10">
    <property type="match status" value="1"/>
</dbReference>
<dbReference type="SUPFAM" id="SSF57802">
    <property type="entry name" value="Rubredoxin-like"/>
    <property type="match status" value="1"/>
</dbReference>
<dbReference type="Pfam" id="PF21349">
    <property type="entry name" value="RUBY_RBDX"/>
    <property type="match status" value="1"/>
</dbReference>
<feature type="domain" description="Rubredoxin-like" evidence="1">
    <location>
        <begin position="39"/>
        <end position="73"/>
    </location>
</feature>
<accession>A0A0G0QQZ5</accession>
<dbReference type="STRING" id="1619013.UT41_C0001G0339"/>
<name>A0A0G0QQZ5_9BACT</name>
<evidence type="ECO:0000259" key="1">
    <source>
        <dbReference type="PROSITE" id="PS50903"/>
    </source>
</evidence>
<dbReference type="InterPro" id="IPR024934">
    <property type="entry name" value="Rubredoxin-like_dom"/>
</dbReference>
<dbReference type="Proteomes" id="UP000034665">
    <property type="component" value="Unassembled WGS sequence"/>
</dbReference>